<gene>
    <name evidence="2" type="ORF">WNY59_01030</name>
</gene>
<dbReference type="InterPro" id="IPR001509">
    <property type="entry name" value="Epimerase_deHydtase"/>
</dbReference>
<evidence type="ECO:0000259" key="1">
    <source>
        <dbReference type="Pfam" id="PF01370"/>
    </source>
</evidence>
<dbReference type="InterPro" id="IPR051783">
    <property type="entry name" value="NAD(P)-dependent_oxidoreduct"/>
</dbReference>
<name>A0ABU9T209_9HYPH</name>
<accession>A0ABU9T209</accession>
<dbReference type="Pfam" id="PF01370">
    <property type="entry name" value="Epimerase"/>
    <property type="match status" value="1"/>
</dbReference>
<dbReference type="PANTHER" id="PTHR48079:SF6">
    <property type="entry name" value="NAD(P)-BINDING DOMAIN-CONTAINING PROTEIN-RELATED"/>
    <property type="match status" value="1"/>
</dbReference>
<dbReference type="InterPro" id="IPR036291">
    <property type="entry name" value="NAD(P)-bd_dom_sf"/>
</dbReference>
<dbReference type="EMBL" id="JBBMQO010000001">
    <property type="protein sequence ID" value="MEM5500164.1"/>
    <property type="molecule type" value="Genomic_DNA"/>
</dbReference>
<dbReference type="CDD" id="cd08946">
    <property type="entry name" value="SDR_e"/>
    <property type="match status" value="1"/>
</dbReference>
<dbReference type="Proteomes" id="UP001477870">
    <property type="component" value="Unassembled WGS sequence"/>
</dbReference>
<organism evidence="2 3">
    <name type="scientific">Ahrensia kielensis</name>
    <dbReference type="NCBI Taxonomy" id="76980"/>
    <lineage>
        <taxon>Bacteria</taxon>
        <taxon>Pseudomonadati</taxon>
        <taxon>Pseudomonadota</taxon>
        <taxon>Alphaproteobacteria</taxon>
        <taxon>Hyphomicrobiales</taxon>
        <taxon>Ahrensiaceae</taxon>
        <taxon>Ahrensia</taxon>
    </lineage>
</organism>
<reference evidence="2 3" key="1">
    <citation type="submission" date="2024-03" db="EMBL/GenBank/DDBJ databases">
        <title>Community enrichment and isolation of bacterial strains for fucoidan degradation.</title>
        <authorList>
            <person name="Sichert A."/>
        </authorList>
    </citation>
    <scope>NUCLEOTIDE SEQUENCE [LARGE SCALE GENOMIC DNA]</scope>
    <source>
        <strain evidence="2 3">AS62</strain>
    </source>
</reference>
<sequence>MMRVAVTGATGYVGRFIVNNLLSSGHHVIALGRKAPDLDIFDNNVEFRPFSLDDQALSSELFNGTDALVHAAFHHDAGKYRGGEGNDPDGFIKRNVDGTNALFETAKNAGVKRVIFLSSRAVYGNQEPGLTLKEDIPPKPDTLYGQVKLETENALAALSSDDFLPISLRATGIYGSPSKRYKHKWAELFEQYSNGAKIAPRIGTEVHGDDLAAAVNLLLHLDAIRLNIDNANKSAVFNVSDILLDRHELLKAYGNLIGKAHLPMPNKSDASAYNQMDCTRLRSLGWHPREKLDLSGLAHDID</sequence>
<comment type="caution">
    <text evidence="2">The sequence shown here is derived from an EMBL/GenBank/DDBJ whole genome shotgun (WGS) entry which is preliminary data.</text>
</comment>
<dbReference type="RefSeq" id="WP_342846167.1">
    <property type="nucleotide sequence ID" value="NZ_JBBMQO010000001.1"/>
</dbReference>
<proteinExistence type="predicted"/>
<feature type="domain" description="NAD-dependent epimerase/dehydratase" evidence="1">
    <location>
        <begin position="4"/>
        <end position="219"/>
    </location>
</feature>
<dbReference type="Gene3D" id="3.40.50.720">
    <property type="entry name" value="NAD(P)-binding Rossmann-like Domain"/>
    <property type="match status" value="1"/>
</dbReference>
<evidence type="ECO:0000313" key="3">
    <source>
        <dbReference type="Proteomes" id="UP001477870"/>
    </source>
</evidence>
<dbReference type="PANTHER" id="PTHR48079">
    <property type="entry name" value="PROTEIN YEEZ"/>
    <property type="match status" value="1"/>
</dbReference>
<dbReference type="SUPFAM" id="SSF51735">
    <property type="entry name" value="NAD(P)-binding Rossmann-fold domains"/>
    <property type="match status" value="1"/>
</dbReference>
<protein>
    <submittedName>
        <fullName evidence="2">NAD(P)-dependent oxidoreductase</fullName>
    </submittedName>
</protein>
<keyword evidence="3" id="KW-1185">Reference proteome</keyword>
<evidence type="ECO:0000313" key="2">
    <source>
        <dbReference type="EMBL" id="MEM5500164.1"/>
    </source>
</evidence>